<dbReference type="Pfam" id="PF14491">
    <property type="entry name" value="DUF4435"/>
    <property type="match status" value="1"/>
</dbReference>
<evidence type="ECO:0000313" key="3">
    <source>
        <dbReference type="Proteomes" id="UP000516862"/>
    </source>
</evidence>
<dbReference type="RefSeq" id="WP_151685049.1">
    <property type="nucleotide sequence ID" value="NZ_BKEE01000026.1"/>
</dbReference>
<gene>
    <name evidence="2" type="ORF">IC796_03710</name>
</gene>
<dbReference type="Proteomes" id="UP000516862">
    <property type="component" value="Chromosome"/>
</dbReference>
<sequence>MTNRKEKMSNFKNEISVIFRDYIKSRRLKKEAIQLIVEGVDDPKYYTTRFNIFLNPEWNITSVGGKSKVLGLKEIIEKHPSYKNDECYYFIDKDYDERIFLDKTYCTPTYSIENFYLHPTCITNLVTSECGLSNYSIKERYAILDYINSDYLCELENFHKNKKIIKINSVFKFIRNNEIPTTSLDKVLKIELHSNSIKIKHLKEYQKLKIENIKNYRKFLETEDYHKFISSPLENFRGKQEILFLKYYLKRLYNDGELSKEIYSNFGVKIKLENPAMADKILSNVSNYAYTPDCLKNFLLTIKSSK</sequence>
<feature type="domain" description="DUF4435" evidence="1">
    <location>
        <begin position="32"/>
        <end position="250"/>
    </location>
</feature>
<reference evidence="2 3" key="2">
    <citation type="submission" date="2020-09" db="EMBL/GenBank/DDBJ databases">
        <authorList>
            <person name="Chen F.-J."/>
            <person name="Lee Y.-T."/>
        </authorList>
    </citation>
    <scope>NUCLEOTIDE SEQUENCE [LARGE SCALE GENOMIC DNA]</scope>
    <source>
        <strain evidence="2 3">AS73</strain>
    </source>
</reference>
<dbReference type="EMBL" id="CP061561">
    <property type="protein sequence ID" value="QNX06057.1"/>
    <property type="molecule type" value="Genomic_DNA"/>
</dbReference>
<evidence type="ECO:0000259" key="1">
    <source>
        <dbReference type="Pfam" id="PF14491"/>
    </source>
</evidence>
<accession>A0A7H2QN10</accession>
<name>A0A7H2QN10_9GAMM</name>
<evidence type="ECO:0000313" key="2">
    <source>
        <dbReference type="EMBL" id="QNX06057.1"/>
    </source>
</evidence>
<proteinExistence type="predicted"/>
<protein>
    <submittedName>
        <fullName evidence="2">DUF4435 domain-containing protein</fullName>
    </submittedName>
</protein>
<dbReference type="InterPro" id="IPR029492">
    <property type="entry name" value="DUF4435"/>
</dbReference>
<reference evidence="3" key="1">
    <citation type="submission" date="2020-09" db="EMBL/GenBank/DDBJ databases">
        <title>Clinical and molecular characterization of Acinetobacter seifertii in Taiwan.</title>
        <authorList>
            <person name="Li L.-H."/>
            <person name="Yang Y.-S."/>
            <person name="Sun J.-R."/>
            <person name="Huang T.-W."/>
            <person name="Huang W.-C."/>
            <person name="Wang Y.-C."/>
            <person name="Kuo T.-H."/>
            <person name="Kuo S.-C."/>
            <person name="Chen T.-L."/>
        </authorList>
    </citation>
    <scope>NUCLEOTIDE SEQUENCE [LARGE SCALE GENOMIC DNA]</scope>
    <source>
        <strain evidence="3">AS73</strain>
    </source>
</reference>
<dbReference type="AlphaFoldDB" id="A0A7H2QN10"/>
<organism evidence="2 3">
    <name type="scientific">Acinetobacter seifertii</name>
    <dbReference type="NCBI Taxonomy" id="1530123"/>
    <lineage>
        <taxon>Bacteria</taxon>
        <taxon>Pseudomonadati</taxon>
        <taxon>Pseudomonadota</taxon>
        <taxon>Gammaproteobacteria</taxon>
        <taxon>Moraxellales</taxon>
        <taxon>Moraxellaceae</taxon>
        <taxon>Acinetobacter</taxon>
        <taxon>Acinetobacter calcoaceticus/baumannii complex</taxon>
    </lineage>
</organism>